<sequence>MANFVDRIEEYAGRVLEPAALETDRTAVPAQTIDDLAQLGALNHLAPAEYGGAGLGTADDRRVHEIIAGACFNTWLVWAQHAPLVGRLAASPTPSTGALAERVLRGRILLGAGISDVRRFPEHYIAATRTPKGWVFDGTISWVSGWGLNEALTVSAVEASTNTVVTALVPVSSRTRGEPLRLGAVTGSRTERVRLDAIDVPEEDVLGTQDLDAWRRADIGTASDARPHHFGLALRVLKELKSASDPQARAVAASWIPRIARLRADAYSLADEAAAAGGGSYRIDERLALKVASGEALGTLTRALLAARSGHGISGDDTAQLHARNALFVLVQGQSAAVRSAQLSFYSSLGDPS</sequence>
<name>A0A327ZLC7_9ACTN</name>
<protein>
    <submittedName>
        <fullName evidence="2">Alkylation response protein AidB-like acyl-CoA dehydrogenase</fullName>
    </submittedName>
</protein>
<evidence type="ECO:0000259" key="1">
    <source>
        <dbReference type="Pfam" id="PF02771"/>
    </source>
</evidence>
<dbReference type="AlphaFoldDB" id="A0A327ZLC7"/>
<dbReference type="SUPFAM" id="SSF56645">
    <property type="entry name" value="Acyl-CoA dehydrogenase NM domain-like"/>
    <property type="match status" value="1"/>
</dbReference>
<keyword evidence="3" id="KW-1185">Reference proteome</keyword>
<proteinExistence type="predicted"/>
<dbReference type="GO" id="GO:0050660">
    <property type="term" value="F:flavin adenine dinucleotide binding"/>
    <property type="evidence" value="ECO:0007669"/>
    <property type="project" value="InterPro"/>
</dbReference>
<dbReference type="Gene3D" id="2.40.110.10">
    <property type="entry name" value="Butyryl-CoA Dehydrogenase, subunit A, domain 2"/>
    <property type="match status" value="1"/>
</dbReference>
<dbReference type="PANTHER" id="PTHR43884">
    <property type="entry name" value="ACYL-COA DEHYDROGENASE"/>
    <property type="match status" value="1"/>
</dbReference>
<dbReference type="Gene3D" id="1.10.540.10">
    <property type="entry name" value="Acyl-CoA dehydrogenase/oxidase, N-terminal domain"/>
    <property type="match status" value="1"/>
</dbReference>
<gene>
    <name evidence="2" type="ORF">B0I29_101370</name>
</gene>
<dbReference type="PANTHER" id="PTHR43884:SF12">
    <property type="entry name" value="ISOVALERYL-COA DEHYDROGENASE, MITOCHONDRIAL-RELATED"/>
    <property type="match status" value="1"/>
</dbReference>
<comment type="caution">
    <text evidence="2">The sequence shown here is derived from an EMBL/GenBank/DDBJ whole genome shotgun (WGS) entry which is preliminary data.</text>
</comment>
<dbReference type="InterPro" id="IPR037069">
    <property type="entry name" value="AcylCoA_DH/ox_N_sf"/>
</dbReference>
<dbReference type="EMBL" id="QLMJ01000001">
    <property type="protein sequence ID" value="RAK43240.1"/>
    <property type="molecule type" value="Genomic_DNA"/>
</dbReference>
<dbReference type="Proteomes" id="UP000249341">
    <property type="component" value="Unassembled WGS sequence"/>
</dbReference>
<dbReference type="GO" id="GO:0003995">
    <property type="term" value="F:acyl-CoA dehydrogenase activity"/>
    <property type="evidence" value="ECO:0007669"/>
    <property type="project" value="TreeGrafter"/>
</dbReference>
<dbReference type="OrthoDB" id="3536625at2"/>
<dbReference type="Pfam" id="PF02771">
    <property type="entry name" value="Acyl-CoA_dh_N"/>
    <property type="match status" value="1"/>
</dbReference>
<dbReference type="InterPro" id="IPR046373">
    <property type="entry name" value="Acyl-CoA_Oxase/DH_mid-dom_sf"/>
</dbReference>
<evidence type="ECO:0000313" key="2">
    <source>
        <dbReference type="EMBL" id="RAK43240.1"/>
    </source>
</evidence>
<reference evidence="2 3" key="1">
    <citation type="submission" date="2018-06" db="EMBL/GenBank/DDBJ databases">
        <title>Genomic Encyclopedia of Type Strains, Phase III (KMG-III): the genomes of soil and plant-associated and newly described type strains.</title>
        <authorList>
            <person name="Whitman W."/>
        </authorList>
    </citation>
    <scope>NUCLEOTIDE SEQUENCE [LARGE SCALE GENOMIC DNA]</scope>
    <source>
        <strain evidence="2 3">CGMCC 4.7090</strain>
    </source>
</reference>
<dbReference type="RefSeq" id="WP_111647025.1">
    <property type="nucleotide sequence ID" value="NZ_JACHWI010000001.1"/>
</dbReference>
<feature type="domain" description="Acyl-CoA dehydrogenase/oxidase N-terminal" evidence="1">
    <location>
        <begin position="4"/>
        <end position="85"/>
    </location>
</feature>
<organism evidence="2 3">
    <name type="scientific">Actinoplanes lutulentus</name>
    <dbReference type="NCBI Taxonomy" id="1287878"/>
    <lineage>
        <taxon>Bacteria</taxon>
        <taxon>Bacillati</taxon>
        <taxon>Actinomycetota</taxon>
        <taxon>Actinomycetes</taxon>
        <taxon>Micromonosporales</taxon>
        <taxon>Micromonosporaceae</taxon>
        <taxon>Actinoplanes</taxon>
    </lineage>
</organism>
<dbReference type="InterPro" id="IPR009100">
    <property type="entry name" value="AcylCoA_DH/oxidase_NM_dom_sf"/>
</dbReference>
<evidence type="ECO:0000313" key="3">
    <source>
        <dbReference type="Proteomes" id="UP000249341"/>
    </source>
</evidence>
<accession>A0A327ZLC7</accession>
<dbReference type="InterPro" id="IPR013786">
    <property type="entry name" value="AcylCoA_DH/ox_N"/>
</dbReference>